<dbReference type="AlphaFoldDB" id="A0A6I6CCG8"/>
<dbReference type="RefSeq" id="WP_156006457.1">
    <property type="nucleotide sequence ID" value="NZ_CP046276.1"/>
</dbReference>
<gene>
    <name evidence="1" type="ORF">STABA_v1c06050</name>
</gene>
<sequence>MINFLSNKVDRQVLFDVILKLGKYDYAINLAINPTDLRLIELIYSTLISEVNQSDKSIS</sequence>
<dbReference type="KEGG" id="stab:STABA_v1c06050"/>
<name>A0A6I6CCG8_9MOLU</name>
<accession>A0A6I6CCG8</accession>
<dbReference type="Proteomes" id="UP000424468">
    <property type="component" value="Chromosome"/>
</dbReference>
<dbReference type="EMBL" id="CP046276">
    <property type="protein sequence ID" value="QGS51968.1"/>
    <property type="molecule type" value="Genomic_DNA"/>
</dbReference>
<keyword evidence="2" id="KW-1185">Reference proteome</keyword>
<evidence type="ECO:0000313" key="1">
    <source>
        <dbReference type="EMBL" id="QGS51968.1"/>
    </source>
</evidence>
<protein>
    <submittedName>
        <fullName evidence="1">Uncharacterized protein</fullName>
    </submittedName>
</protein>
<proteinExistence type="predicted"/>
<organism evidence="1 2">
    <name type="scientific">Spiroplasma tabanidicola</name>
    <dbReference type="NCBI Taxonomy" id="324079"/>
    <lineage>
        <taxon>Bacteria</taxon>
        <taxon>Bacillati</taxon>
        <taxon>Mycoplasmatota</taxon>
        <taxon>Mollicutes</taxon>
        <taxon>Entomoplasmatales</taxon>
        <taxon>Spiroplasmataceae</taxon>
        <taxon>Spiroplasma</taxon>
    </lineage>
</organism>
<reference evidence="1 2" key="1">
    <citation type="submission" date="2019-11" db="EMBL/GenBank/DDBJ databases">
        <title>Complete genome sequence of Spiroplasma tabanidicola TAUS-1 (DSM 22603).</title>
        <authorList>
            <person name="Huang C.-T."/>
            <person name="Lin Y.-C."/>
            <person name="Kuo C.-H."/>
        </authorList>
    </citation>
    <scope>NUCLEOTIDE SEQUENCE [LARGE SCALE GENOMIC DNA]</scope>
    <source>
        <strain evidence="1 2">TAUS-1</strain>
    </source>
</reference>
<evidence type="ECO:0000313" key="2">
    <source>
        <dbReference type="Proteomes" id="UP000424468"/>
    </source>
</evidence>